<feature type="region of interest" description="Disordered" evidence="7">
    <location>
        <begin position="56"/>
        <end position="130"/>
    </location>
</feature>
<feature type="region of interest" description="Disordered" evidence="7">
    <location>
        <begin position="152"/>
        <end position="173"/>
    </location>
</feature>
<proteinExistence type="inferred from homology"/>
<reference evidence="9 10" key="1">
    <citation type="submission" date="2016-03" db="EMBL/GenBank/DDBJ databases">
        <title>Choanephora cucurbitarum.</title>
        <authorList>
            <person name="Min B."/>
            <person name="Park H."/>
            <person name="Park J.-H."/>
            <person name="Shin H.-D."/>
            <person name="Choi I.-G."/>
        </authorList>
    </citation>
    <scope>NUCLEOTIDE SEQUENCE [LARGE SCALE GENOMIC DNA]</scope>
    <source>
        <strain evidence="9 10">KUS-F28377</strain>
    </source>
</reference>
<feature type="compositionally biased region" description="Basic residues" evidence="7">
    <location>
        <begin position="225"/>
        <end position="240"/>
    </location>
</feature>
<keyword evidence="10" id="KW-1185">Reference proteome</keyword>
<dbReference type="InterPro" id="IPR005635">
    <property type="entry name" value="Inner_centromere_prot_ARK-bd"/>
</dbReference>
<dbReference type="EMBL" id="LUGH01000349">
    <property type="protein sequence ID" value="OBZ85879.1"/>
    <property type="molecule type" value="Genomic_DNA"/>
</dbReference>
<feature type="compositionally biased region" description="Basic and acidic residues" evidence="7">
    <location>
        <begin position="56"/>
        <end position="70"/>
    </location>
</feature>
<feature type="compositionally biased region" description="Acidic residues" evidence="7">
    <location>
        <begin position="117"/>
        <end position="127"/>
    </location>
</feature>
<feature type="compositionally biased region" description="Acidic residues" evidence="7">
    <location>
        <begin position="85"/>
        <end position="100"/>
    </location>
</feature>
<gene>
    <name evidence="9" type="ORF">A0J61_06069</name>
</gene>
<dbReference type="Gene3D" id="6.10.250.2990">
    <property type="match status" value="1"/>
</dbReference>
<evidence type="ECO:0000313" key="9">
    <source>
        <dbReference type="EMBL" id="OBZ85879.1"/>
    </source>
</evidence>
<accession>A0A1C7NAW7</accession>
<dbReference type="InParanoid" id="A0A1C7NAW7"/>
<dbReference type="Proteomes" id="UP000093000">
    <property type="component" value="Unassembled WGS sequence"/>
</dbReference>
<evidence type="ECO:0000256" key="5">
    <source>
        <dbReference type="ARBA" id="ARBA00023212"/>
    </source>
</evidence>
<dbReference type="STRING" id="101091.A0A1C7NAW7"/>
<evidence type="ECO:0000256" key="6">
    <source>
        <dbReference type="ARBA" id="ARBA00023242"/>
    </source>
</evidence>
<keyword evidence="5" id="KW-0206">Cytoskeleton</keyword>
<name>A0A1C7NAW7_9FUNG</name>
<dbReference type="Pfam" id="PF03941">
    <property type="entry name" value="INCENP_ARK-bind"/>
    <property type="match status" value="1"/>
</dbReference>
<protein>
    <recommendedName>
        <fullName evidence="8">Inner centromere protein ARK-binding domain-containing protein</fullName>
    </recommendedName>
</protein>
<evidence type="ECO:0000313" key="10">
    <source>
        <dbReference type="Proteomes" id="UP000093000"/>
    </source>
</evidence>
<evidence type="ECO:0000256" key="4">
    <source>
        <dbReference type="ARBA" id="ARBA00022490"/>
    </source>
</evidence>
<feature type="compositionally biased region" description="Basic and acidic residues" evidence="7">
    <location>
        <begin position="101"/>
        <end position="116"/>
    </location>
</feature>
<feature type="region of interest" description="Disordered" evidence="7">
    <location>
        <begin position="220"/>
        <end position="302"/>
    </location>
</feature>
<keyword evidence="6" id="KW-0539">Nucleus</keyword>
<evidence type="ECO:0000256" key="3">
    <source>
        <dbReference type="ARBA" id="ARBA00010042"/>
    </source>
</evidence>
<sequence>MNPKSTQGYLWANEQQDRWEELATEKVNQLDQILQRHLDWFTRHATVSDLIAWKRPLADIKIPEPKKSTEEEQEEVREEVQQQEVQEEEVQQEVQEEEEQKEVRKEVQQQEERKEEREEEQEEEQDEIQLVVYRSHSEQPIQSPPRPQLTERIDTLISPPPPPISCSPFMPTTKRPAALQNSFMSRLFRMGKQKMNTIEKQDTILELEEPQQKRPRLMLEASNILHKKSTANKKKVKKKRKADEEERTEEEKVKTQIEEEEAKAKVETKAQGEAKLKSEAKADEEEEEEHQVPSWAENPELERHLKHQSGLDPDKIFGKMPPLHLQTIFPRIRQQFVPVIPEELS</sequence>
<comment type="subcellular location">
    <subcellularLocation>
        <location evidence="2">Cytoplasm</location>
        <location evidence="2">Cytoskeleton</location>
        <location evidence="2">Spindle</location>
    </subcellularLocation>
    <subcellularLocation>
        <location evidence="1">Nucleus</location>
    </subcellularLocation>
</comment>
<evidence type="ECO:0000259" key="8">
    <source>
        <dbReference type="Pfam" id="PF03941"/>
    </source>
</evidence>
<organism evidence="9 10">
    <name type="scientific">Choanephora cucurbitarum</name>
    <dbReference type="NCBI Taxonomy" id="101091"/>
    <lineage>
        <taxon>Eukaryota</taxon>
        <taxon>Fungi</taxon>
        <taxon>Fungi incertae sedis</taxon>
        <taxon>Mucoromycota</taxon>
        <taxon>Mucoromycotina</taxon>
        <taxon>Mucoromycetes</taxon>
        <taxon>Mucorales</taxon>
        <taxon>Mucorineae</taxon>
        <taxon>Choanephoraceae</taxon>
        <taxon>Choanephoroideae</taxon>
        <taxon>Choanephora</taxon>
    </lineage>
</organism>
<evidence type="ECO:0000256" key="2">
    <source>
        <dbReference type="ARBA" id="ARBA00004186"/>
    </source>
</evidence>
<dbReference type="GO" id="GO:0005819">
    <property type="term" value="C:spindle"/>
    <property type="evidence" value="ECO:0007669"/>
    <property type="project" value="UniProtKB-SubCell"/>
</dbReference>
<evidence type="ECO:0000256" key="7">
    <source>
        <dbReference type="SAM" id="MobiDB-lite"/>
    </source>
</evidence>
<feature type="domain" description="Inner centromere protein ARK-binding" evidence="8">
    <location>
        <begin position="283"/>
        <end position="329"/>
    </location>
</feature>
<dbReference type="AlphaFoldDB" id="A0A1C7NAW7"/>
<dbReference type="OrthoDB" id="6123at2759"/>
<evidence type="ECO:0000256" key="1">
    <source>
        <dbReference type="ARBA" id="ARBA00004123"/>
    </source>
</evidence>
<keyword evidence="4" id="KW-0963">Cytoplasm</keyword>
<comment type="caution">
    <text evidence="9">The sequence shown here is derived from an EMBL/GenBank/DDBJ whole genome shotgun (WGS) entry which is preliminary data.</text>
</comment>
<dbReference type="GO" id="GO:0005634">
    <property type="term" value="C:nucleus"/>
    <property type="evidence" value="ECO:0007669"/>
    <property type="project" value="UniProtKB-SubCell"/>
</dbReference>
<comment type="similarity">
    <text evidence="3">Belongs to the INCENP family.</text>
</comment>
<feature type="compositionally biased region" description="Basic and acidic residues" evidence="7">
    <location>
        <begin position="241"/>
        <end position="281"/>
    </location>
</feature>